<keyword evidence="4 15" id="KW-0813">Transport</keyword>
<feature type="transmembrane region" description="Helical" evidence="18">
    <location>
        <begin position="596"/>
        <end position="615"/>
    </location>
</feature>
<evidence type="ECO:0000259" key="20">
    <source>
        <dbReference type="SMART" id="SM00079"/>
    </source>
</evidence>
<comment type="function">
    <text evidence="14">Glutamate-gated receptor that probably acts as a non-selective cation channel. May be involved in light-signal transduction and calcium homeostasis via the regulation of calcium influx into cells.</text>
</comment>
<evidence type="ECO:0000256" key="10">
    <source>
        <dbReference type="ARBA" id="ARBA00023170"/>
    </source>
</evidence>
<evidence type="ECO:0000256" key="8">
    <source>
        <dbReference type="ARBA" id="ARBA00023065"/>
    </source>
</evidence>
<evidence type="ECO:0000313" key="22">
    <source>
        <dbReference type="Proteomes" id="UP000594638"/>
    </source>
</evidence>
<evidence type="ECO:0000256" key="13">
    <source>
        <dbReference type="ARBA" id="ARBA00023303"/>
    </source>
</evidence>
<evidence type="ECO:0000256" key="3">
    <source>
        <dbReference type="ARBA" id="ARBA00011095"/>
    </source>
</evidence>
<name>A0A8S0R5B8_OLEEU</name>
<dbReference type="GO" id="GO:0016020">
    <property type="term" value="C:membrane"/>
    <property type="evidence" value="ECO:0007669"/>
    <property type="project" value="UniProtKB-SubCell"/>
</dbReference>
<organism evidence="21 22">
    <name type="scientific">Olea europaea subsp. europaea</name>
    <dbReference type="NCBI Taxonomy" id="158383"/>
    <lineage>
        <taxon>Eukaryota</taxon>
        <taxon>Viridiplantae</taxon>
        <taxon>Streptophyta</taxon>
        <taxon>Embryophyta</taxon>
        <taxon>Tracheophyta</taxon>
        <taxon>Spermatophyta</taxon>
        <taxon>Magnoliopsida</taxon>
        <taxon>eudicotyledons</taxon>
        <taxon>Gunneridae</taxon>
        <taxon>Pentapetalae</taxon>
        <taxon>asterids</taxon>
        <taxon>lamiids</taxon>
        <taxon>Lamiales</taxon>
        <taxon>Oleaceae</taxon>
        <taxon>Oleeae</taxon>
        <taxon>Olea</taxon>
    </lineage>
</organism>
<dbReference type="Gene3D" id="3.40.190.10">
    <property type="entry name" value="Periplasmic binding protein-like II"/>
    <property type="match status" value="2"/>
</dbReference>
<dbReference type="PIRSF" id="PIRSF037090">
    <property type="entry name" value="Iontro_Glu-like_rcpt_pln"/>
    <property type="match status" value="1"/>
</dbReference>
<dbReference type="InterPro" id="IPR044440">
    <property type="entry name" value="GABAb_receptor_plant_PBP1"/>
</dbReference>
<dbReference type="PANTHER" id="PTHR34836:SF1">
    <property type="entry name" value="OS09G0428600 PROTEIN"/>
    <property type="match status" value="1"/>
</dbReference>
<dbReference type="InterPro" id="IPR001828">
    <property type="entry name" value="ANF_lig-bd_rcpt"/>
</dbReference>
<keyword evidence="7 18" id="KW-1133">Transmembrane helix</keyword>
<feature type="transmembrane region" description="Helical" evidence="18">
    <location>
        <begin position="542"/>
        <end position="562"/>
    </location>
</feature>
<dbReference type="CDD" id="cd19990">
    <property type="entry name" value="PBP1_GABAb_receptor_plant"/>
    <property type="match status" value="1"/>
</dbReference>
<dbReference type="CDD" id="cd13686">
    <property type="entry name" value="GluR_Plant"/>
    <property type="match status" value="1"/>
</dbReference>
<keyword evidence="22" id="KW-1185">Reference proteome</keyword>
<evidence type="ECO:0000256" key="17">
    <source>
        <dbReference type="SAM" id="MobiDB-lite"/>
    </source>
</evidence>
<keyword evidence="6 19" id="KW-0732">Signal</keyword>
<dbReference type="AlphaFoldDB" id="A0A8S0R5B8"/>
<dbReference type="InterPro" id="IPR001320">
    <property type="entry name" value="Iontro_rcpt_C"/>
</dbReference>
<evidence type="ECO:0000256" key="16">
    <source>
        <dbReference type="PIRSR" id="PIRSR037090-50"/>
    </source>
</evidence>
<keyword evidence="11" id="KW-0325">Glycoprotein</keyword>
<dbReference type="FunFam" id="3.40.190.10:FF:000103">
    <property type="entry name" value="Glutamate receptor"/>
    <property type="match status" value="1"/>
</dbReference>
<evidence type="ECO:0000313" key="21">
    <source>
        <dbReference type="EMBL" id="CAA2974317.1"/>
    </source>
</evidence>
<feature type="signal peptide" evidence="19">
    <location>
        <begin position="1"/>
        <end position="23"/>
    </location>
</feature>
<dbReference type="Pfam" id="PF01094">
    <property type="entry name" value="ANF_receptor"/>
    <property type="match status" value="1"/>
</dbReference>
<feature type="disulfide bond" evidence="16">
    <location>
        <begin position="703"/>
        <end position="767"/>
    </location>
</feature>
<evidence type="ECO:0000256" key="11">
    <source>
        <dbReference type="ARBA" id="ARBA00023180"/>
    </source>
</evidence>
<comment type="subcellular location">
    <subcellularLocation>
        <location evidence="1">Membrane</location>
        <topology evidence="1">Multi-pass membrane protein</topology>
    </subcellularLocation>
</comment>
<keyword evidence="16" id="KW-1015">Disulfide bond</keyword>
<dbReference type="Pfam" id="PF10613">
    <property type="entry name" value="Lig_chan-Glu_bd"/>
    <property type="match status" value="1"/>
</dbReference>
<gene>
    <name evidence="21" type="ORF">OLEA9_A098582</name>
</gene>
<dbReference type="InterPro" id="IPR028082">
    <property type="entry name" value="Peripla_BP_I"/>
</dbReference>
<evidence type="ECO:0000256" key="1">
    <source>
        <dbReference type="ARBA" id="ARBA00004141"/>
    </source>
</evidence>
<dbReference type="Gene3D" id="3.40.50.2300">
    <property type="match status" value="3"/>
</dbReference>
<keyword evidence="13 15" id="KW-0407">Ion channel</keyword>
<comment type="subunit">
    <text evidence="3">May form heteromers.</text>
</comment>
<dbReference type="EMBL" id="CACTIH010002165">
    <property type="protein sequence ID" value="CAA2974317.1"/>
    <property type="molecule type" value="Genomic_DNA"/>
</dbReference>
<reference evidence="21 22" key="1">
    <citation type="submission" date="2019-12" db="EMBL/GenBank/DDBJ databases">
        <authorList>
            <person name="Alioto T."/>
            <person name="Alioto T."/>
            <person name="Gomez Garrido J."/>
        </authorList>
    </citation>
    <scope>NUCLEOTIDE SEQUENCE [LARGE SCALE GENOMIC DNA]</scope>
</reference>
<evidence type="ECO:0000256" key="6">
    <source>
        <dbReference type="ARBA" id="ARBA00022729"/>
    </source>
</evidence>
<dbReference type="Gramene" id="OE9A098582T2">
    <property type="protein sequence ID" value="OE9A098582C2"/>
    <property type="gene ID" value="OE9A098582"/>
</dbReference>
<feature type="chain" id="PRO_5035751308" description="Glutamate receptor" evidence="19">
    <location>
        <begin position="24"/>
        <end position="885"/>
    </location>
</feature>
<evidence type="ECO:0000256" key="15">
    <source>
        <dbReference type="PIRNR" id="PIRNR037090"/>
    </source>
</evidence>
<evidence type="ECO:0000256" key="14">
    <source>
        <dbReference type="ARBA" id="ARBA00049638"/>
    </source>
</evidence>
<evidence type="ECO:0000256" key="4">
    <source>
        <dbReference type="ARBA" id="ARBA00022448"/>
    </source>
</evidence>
<evidence type="ECO:0000256" key="19">
    <source>
        <dbReference type="SAM" id="SignalP"/>
    </source>
</evidence>
<dbReference type="GO" id="GO:0015276">
    <property type="term" value="F:ligand-gated monoatomic ion channel activity"/>
    <property type="evidence" value="ECO:0007669"/>
    <property type="project" value="InterPro"/>
</dbReference>
<dbReference type="InterPro" id="IPR015683">
    <property type="entry name" value="Ionotropic_Glu_rcpt"/>
</dbReference>
<keyword evidence="9 15" id="KW-0472">Membrane</keyword>
<accession>A0A8S0R5B8</accession>
<keyword evidence="12 15" id="KW-1071">Ligand-gated ion channel</keyword>
<evidence type="ECO:0000256" key="2">
    <source>
        <dbReference type="ARBA" id="ARBA00008685"/>
    </source>
</evidence>
<dbReference type="OrthoDB" id="5984008at2759"/>
<sequence>MQLIVSVHSFFLFVSVCFHAVTALESTVPVKVGVILDMNTTVGKMGLECIKVALSDFYASHGYYKTRLILHPRDSKGNVVDAALAAQDLLNNVEVKAIIGPQQSTQANFVINLGNNSKIPIITFSATSPSLTSLRSPYFIRATLNDSAQLEAITSVIKAFGWREVVPIYVDNEFGEGIISYLTDHLQEINARIPYRSVIHPFASDEEIVAELYKLETMPTRVFIVHMQIPLGARLFKKIEEVGMMSKGYVWIMTDGMTSLLSLMDPLVIDSMQGVLGVKPHVLKRKRLEEFTDRWNSKHKHEMELNIFGLWAYDAATALARATENSDNQNFNNLSQVLSTSTSFRGLSGEFHIVNGQLQSSTFQIVNVLGEGEIAIGFWTRENGFLRRLNVKKLIWPGEITFVPKGWVIPTNGKKLRIGVPPSTFFPELVEVIRDSSKNLSMVKGYCIDVFNAVMEILPYAVPYEFIPFQNPNGELAGSYNDLIYQVYLENYDAVVGDVTILANRSSYVDFTLPYAESGVRLLVPLKEKKKNAWIFLRPLTWQLWLTSGCCFLGIGLVILILESRNTSESQQICRSFWSTFTHIVHSNKDEVVNNVTKFVVIIWCFVVLILTQSYTASLSSMLTVQQLKPSIADIQELIKSGQSVAYPGHSFALGLLEQLKVPKSQMKTFRTPTDLHAAIQNGSVAGLFDEIPYLNLFQAKSCSKYTMVEPTYKTDGFGFLSSISLNQLAFPIGSPLVSDVSRAILEVTEGGKMRQIEKKWFGEQSCVDTSSSISNYSKNLGLGSFWGLFLVVGIASMLALIVSLGLFLFEKRRPLMNYFLNRSQVVPTNDKNTKDESSNTTVVSRSGSSSLAHIRKWPSLPPDQKHLSPSEDESSRKYRKLKSF</sequence>
<feature type="compositionally biased region" description="Basic and acidic residues" evidence="17">
    <location>
        <begin position="864"/>
        <end position="877"/>
    </location>
</feature>
<keyword evidence="5 18" id="KW-0812">Transmembrane</keyword>
<protein>
    <recommendedName>
        <fullName evidence="15">Glutamate receptor</fullName>
    </recommendedName>
</protein>
<evidence type="ECO:0000256" key="7">
    <source>
        <dbReference type="ARBA" id="ARBA00022989"/>
    </source>
</evidence>
<dbReference type="SUPFAM" id="SSF53822">
    <property type="entry name" value="Periplasmic binding protein-like I"/>
    <property type="match status" value="1"/>
</dbReference>
<evidence type="ECO:0000256" key="5">
    <source>
        <dbReference type="ARBA" id="ARBA00022692"/>
    </source>
</evidence>
<comment type="caution">
    <text evidence="21">The sequence shown here is derived from an EMBL/GenBank/DDBJ whole genome shotgun (WGS) entry which is preliminary data.</text>
</comment>
<comment type="similarity">
    <text evidence="2 15">Belongs to the glutamate-gated ion channel (TC 1.A.10.1) family.</text>
</comment>
<keyword evidence="8 15" id="KW-0406">Ion transport</keyword>
<dbReference type="InterPro" id="IPR017103">
    <property type="entry name" value="Iontropic_Glu_rcpt_pln"/>
</dbReference>
<dbReference type="Pfam" id="PF00060">
    <property type="entry name" value="Lig_chan"/>
    <property type="match status" value="1"/>
</dbReference>
<dbReference type="InterPro" id="IPR019594">
    <property type="entry name" value="Glu/Gly-bd"/>
</dbReference>
<dbReference type="FunFam" id="3.40.50.2300:FF:000081">
    <property type="entry name" value="Glutamate receptor"/>
    <property type="match status" value="1"/>
</dbReference>
<comment type="function">
    <text evidence="15">Glutamate-gated receptor that probably acts as non-selective cation channel.</text>
</comment>
<feature type="transmembrane region" description="Helical" evidence="18">
    <location>
        <begin position="786"/>
        <end position="810"/>
    </location>
</feature>
<dbReference type="Proteomes" id="UP000594638">
    <property type="component" value="Unassembled WGS sequence"/>
</dbReference>
<dbReference type="PANTHER" id="PTHR34836">
    <property type="entry name" value="OS06G0188250 PROTEIN"/>
    <property type="match status" value="1"/>
</dbReference>
<dbReference type="SMART" id="SM00079">
    <property type="entry name" value="PBPe"/>
    <property type="match status" value="1"/>
</dbReference>
<dbReference type="SUPFAM" id="SSF53850">
    <property type="entry name" value="Periplasmic binding protein-like II"/>
    <property type="match status" value="1"/>
</dbReference>
<feature type="domain" description="Ionotropic glutamate receptor C-terminal" evidence="20">
    <location>
        <begin position="415"/>
        <end position="764"/>
    </location>
</feature>
<keyword evidence="10 15" id="KW-0675">Receptor</keyword>
<evidence type="ECO:0000256" key="12">
    <source>
        <dbReference type="ARBA" id="ARBA00023286"/>
    </source>
</evidence>
<evidence type="ECO:0000256" key="18">
    <source>
        <dbReference type="SAM" id="Phobius"/>
    </source>
</evidence>
<feature type="region of interest" description="Disordered" evidence="17">
    <location>
        <begin position="830"/>
        <end position="885"/>
    </location>
</feature>
<dbReference type="Gene3D" id="1.10.287.70">
    <property type="match status" value="1"/>
</dbReference>
<evidence type="ECO:0000256" key="9">
    <source>
        <dbReference type="ARBA" id="ARBA00023136"/>
    </source>
</evidence>
<feature type="compositionally biased region" description="Polar residues" evidence="17">
    <location>
        <begin position="839"/>
        <end position="852"/>
    </location>
</feature>
<proteinExistence type="inferred from homology"/>